<dbReference type="Proteomes" id="UP000887579">
    <property type="component" value="Unplaced"/>
</dbReference>
<evidence type="ECO:0000313" key="1">
    <source>
        <dbReference type="Proteomes" id="UP000887579"/>
    </source>
</evidence>
<protein>
    <submittedName>
        <fullName evidence="2">Uncharacterized protein</fullName>
    </submittedName>
</protein>
<reference evidence="2" key="1">
    <citation type="submission" date="2022-11" db="UniProtKB">
        <authorList>
            <consortium name="WormBaseParasite"/>
        </authorList>
    </citation>
    <scope>IDENTIFICATION</scope>
</reference>
<accession>A0AC34GJN6</accession>
<dbReference type="WBParaSite" id="ES5_v2.g29781.t1">
    <property type="protein sequence ID" value="ES5_v2.g29781.t1"/>
    <property type="gene ID" value="ES5_v2.g29781"/>
</dbReference>
<proteinExistence type="predicted"/>
<organism evidence="1 2">
    <name type="scientific">Panagrolaimus sp. ES5</name>
    <dbReference type="NCBI Taxonomy" id="591445"/>
    <lineage>
        <taxon>Eukaryota</taxon>
        <taxon>Metazoa</taxon>
        <taxon>Ecdysozoa</taxon>
        <taxon>Nematoda</taxon>
        <taxon>Chromadorea</taxon>
        <taxon>Rhabditida</taxon>
        <taxon>Tylenchina</taxon>
        <taxon>Panagrolaimomorpha</taxon>
        <taxon>Panagrolaimoidea</taxon>
        <taxon>Panagrolaimidae</taxon>
        <taxon>Panagrolaimus</taxon>
    </lineage>
</organism>
<name>A0AC34GJN6_9BILA</name>
<sequence>ADLARFLVHTADGKIRREAETFIFDFYRDCLIKEFGGDSSKVPYTAENLKQAYYFSFALQAFITLQLVPIFFAAVKHKYESESEQAAVYESGIQKALDAYQDLDKLSNGDLKNVFEKYGL</sequence>
<evidence type="ECO:0000313" key="2">
    <source>
        <dbReference type="WBParaSite" id="ES5_v2.g29781.t1"/>
    </source>
</evidence>